<sequence>MSNNAIGTDIYVAIPERGQQVLPLLAGDLVDVRVLARERFALFAERPGGRLYRLHGEPSGSRDYPEWPTLMFRALFVGESVLRVVEELPDWSVFGPRGKAVEDLIDQYLFLDDTGKSSYHRVEQIGRALLRDYAKEEAGGDSFLESIFDGTVYGGRFEMACRALYYLANSSCAAGPLALAAAIILREGLGEEAYEHLVQPYRLANIPFLEQVE</sequence>
<gene>
    <name evidence="1" type="ORF">JVW63_00845</name>
</gene>
<accession>A0ABS2TD77</accession>
<name>A0ABS2TD77_9ACTO</name>
<comment type="caution">
    <text evidence="1">The sequence shown here is derived from an EMBL/GenBank/DDBJ whole genome shotgun (WGS) entry which is preliminary data.</text>
</comment>
<organism evidence="1 2">
    <name type="scientific">Flaviflexus equikiangi</name>
    <dbReference type="NCBI Taxonomy" id="2758573"/>
    <lineage>
        <taxon>Bacteria</taxon>
        <taxon>Bacillati</taxon>
        <taxon>Actinomycetota</taxon>
        <taxon>Actinomycetes</taxon>
        <taxon>Actinomycetales</taxon>
        <taxon>Actinomycetaceae</taxon>
        <taxon>Flaviflexus</taxon>
    </lineage>
</organism>
<proteinExistence type="predicted"/>
<keyword evidence="2" id="KW-1185">Reference proteome</keyword>
<dbReference type="RefSeq" id="WP_187995866.1">
    <property type="nucleotide sequence ID" value="NZ_JACEXG010000001.1"/>
</dbReference>
<protein>
    <submittedName>
        <fullName evidence="1">Uncharacterized protein</fullName>
    </submittedName>
</protein>
<evidence type="ECO:0000313" key="2">
    <source>
        <dbReference type="Proteomes" id="UP000705983"/>
    </source>
</evidence>
<dbReference type="EMBL" id="JAFFJS010000001">
    <property type="protein sequence ID" value="MBM9432262.1"/>
    <property type="molecule type" value="Genomic_DNA"/>
</dbReference>
<evidence type="ECO:0000313" key="1">
    <source>
        <dbReference type="EMBL" id="MBM9432262.1"/>
    </source>
</evidence>
<dbReference type="Proteomes" id="UP000705983">
    <property type="component" value="Unassembled WGS sequence"/>
</dbReference>
<reference evidence="2" key="1">
    <citation type="submission" date="2021-02" db="EMBL/GenBank/DDBJ databases">
        <title>Leucobacter sp. CX169.</title>
        <authorList>
            <person name="Cheng Y."/>
        </authorList>
    </citation>
    <scope>NUCLEOTIDE SEQUENCE [LARGE SCALE GENOMIC DNA]</scope>
    <source>
        <strain evidence="2">JY899</strain>
    </source>
</reference>